<dbReference type="PROSITE" id="PS52029">
    <property type="entry name" value="LD_TPASE"/>
    <property type="match status" value="1"/>
</dbReference>
<dbReference type="EMBL" id="CP015449">
    <property type="protein sequence ID" value="AWH93229.1"/>
    <property type="molecule type" value="Genomic_DNA"/>
</dbReference>
<dbReference type="GO" id="GO:0016746">
    <property type="term" value="F:acyltransferase activity"/>
    <property type="evidence" value="ECO:0007669"/>
    <property type="project" value="UniProtKB-KW"/>
</dbReference>
<accession>A0A2S1RAA8</accession>
<feature type="active site" description="Nucleophile" evidence="13">
    <location>
        <position position="271"/>
    </location>
</feature>
<gene>
    <name evidence="16" type="ORF">A6035_14730</name>
</gene>
<dbReference type="RefSeq" id="WP_108848579.1">
    <property type="nucleotide sequence ID" value="NZ_CP015449.1"/>
</dbReference>
<keyword evidence="7" id="KW-0472">Membrane</keyword>
<evidence type="ECO:0000313" key="16">
    <source>
        <dbReference type="EMBL" id="AWH93229.1"/>
    </source>
</evidence>
<reference evidence="16 17" key="1">
    <citation type="submission" date="2016-04" db="EMBL/GenBank/DDBJ databases">
        <title>Complete genome sequence of Dietzia lutea YIM 80766T, a strain isolated from desert soil in Egypt.</title>
        <authorList>
            <person name="Zhao J."/>
            <person name="Hu B."/>
            <person name="Geng S."/>
            <person name="Nie Y."/>
            <person name="Tang Y."/>
        </authorList>
    </citation>
    <scope>NUCLEOTIDE SEQUENCE [LARGE SCALE GENOMIC DNA]</scope>
    <source>
        <strain evidence="16 17">YIM 80766</strain>
    </source>
</reference>
<evidence type="ECO:0000256" key="13">
    <source>
        <dbReference type="PROSITE-ProRule" id="PRU01373"/>
    </source>
</evidence>
<evidence type="ECO:0000256" key="1">
    <source>
        <dbReference type="ARBA" id="ARBA00004752"/>
    </source>
</evidence>
<keyword evidence="3" id="KW-0808">Transferase</keyword>
<keyword evidence="6 13" id="KW-0573">Peptidoglycan synthesis</keyword>
<dbReference type="KEGG" id="dlu:A6035_14730"/>
<name>A0A2S1RAA8_9ACTN</name>
<evidence type="ECO:0000256" key="11">
    <source>
        <dbReference type="ARBA" id="ARBA00023316"/>
    </source>
</evidence>
<dbReference type="InterPro" id="IPR050979">
    <property type="entry name" value="LD-transpeptidase"/>
</dbReference>
<evidence type="ECO:0000256" key="3">
    <source>
        <dbReference type="ARBA" id="ARBA00022679"/>
    </source>
</evidence>
<evidence type="ECO:0000256" key="12">
    <source>
        <dbReference type="ARBA" id="ARBA00060592"/>
    </source>
</evidence>
<organism evidence="16 17">
    <name type="scientific">Dietzia lutea</name>
    <dbReference type="NCBI Taxonomy" id="546160"/>
    <lineage>
        <taxon>Bacteria</taxon>
        <taxon>Bacillati</taxon>
        <taxon>Actinomycetota</taxon>
        <taxon>Actinomycetes</taxon>
        <taxon>Mycobacteriales</taxon>
        <taxon>Dietziaceae</taxon>
        <taxon>Dietzia</taxon>
    </lineage>
</organism>
<evidence type="ECO:0000256" key="9">
    <source>
        <dbReference type="ARBA" id="ARBA00023288"/>
    </source>
</evidence>
<sequence length="313" mass="34153">MPRHPRSSAVAAILAAAALVLGIPAAPGAAPAAQAQSVMPLSPPGVPQLENAPLPTPVIPGVPAQPVLTYPVIGPARPAPEYGDVNVFPTPNEVVGVAQPVMFFFDRPITDRARAEATIGIRTEPPVAGKFYWVSDREVRWRPHQFWPVNTSVTVWAGGKRQQSFRTGDAVIAEFDDRTKLITVTRNGQHVRTMRASAGRPGLDTYNGIYYTGQRGRQVRMNSETFGLRIENGGYNSIVHDAVRLSYDGIYIHSAPWSVADQGVRNVSHGCINVSPEDARWYYDTTRNGDPFIVKNGPGRHFGAFDGQGDWNY</sequence>
<keyword evidence="5 13" id="KW-0133">Cell shape</keyword>
<dbReference type="GO" id="GO:0008360">
    <property type="term" value="P:regulation of cell shape"/>
    <property type="evidence" value="ECO:0007669"/>
    <property type="project" value="UniProtKB-UniRule"/>
</dbReference>
<dbReference type="UniPathway" id="UPA00219"/>
<dbReference type="InterPro" id="IPR005490">
    <property type="entry name" value="LD_TPept_cat_dom"/>
</dbReference>
<feature type="chain" id="PRO_5038577148" description="L,D-TPase catalytic domain-containing protein" evidence="14">
    <location>
        <begin position="30"/>
        <end position="313"/>
    </location>
</feature>
<comment type="pathway">
    <text evidence="1 13">Cell wall biogenesis; peptidoglycan biosynthesis.</text>
</comment>
<keyword evidence="2" id="KW-1003">Cell membrane</keyword>
<evidence type="ECO:0000256" key="7">
    <source>
        <dbReference type="ARBA" id="ARBA00023136"/>
    </source>
</evidence>
<protein>
    <recommendedName>
        <fullName evidence="15">L,D-TPase catalytic domain-containing protein</fullName>
    </recommendedName>
</protein>
<dbReference type="FunFam" id="2.40.440.10:FF:000005">
    <property type="entry name" value="L,D-transpeptidase 2"/>
    <property type="match status" value="1"/>
</dbReference>
<dbReference type="GO" id="GO:0071972">
    <property type="term" value="F:peptidoglycan L,D-transpeptidase activity"/>
    <property type="evidence" value="ECO:0007669"/>
    <property type="project" value="TreeGrafter"/>
</dbReference>
<dbReference type="Proteomes" id="UP000244928">
    <property type="component" value="Chromosome"/>
</dbReference>
<dbReference type="Pfam" id="PF03734">
    <property type="entry name" value="YkuD"/>
    <property type="match status" value="1"/>
</dbReference>
<evidence type="ECO:0000256" key="14">
    <source>
        <dbReference type="SAM" id="SignalP"/>
    </source>
</evidence>
<dbReference type="InterPro" id="IPR038063">
    <property type="entry name" value="Transpep_catalytic_dom"/>
</dbReference>
<dbReference type="AlphaFoldDB" id="A0A2S1RAA8"/>
<evidence type="ECO:0000256" key="5">
    <source>
        <dbReference type="ARBA" id="ARBA00022960"/>
    </source>
</evidence>
<dbReference type="GO" id="GO:0071555">
    <property type="term" value="P:cell wall organization"/>
    <property type="evidence" value="ECO:0007669"/>
    <property type="project" value="UniProtKB-UniRule"/>
</dbReference>
<keyword evidence="9" id="KW-0449">Lipoprotein</keyword>
<keyword evidence="4 14" id="KW-0732">Signal</keyword>
<dbReference type="PANTHER" id="PTHR30582:SF2">
    <property type="entry name" value="L,D-TRANSPEPTIDASE YCIB-RELATED"/>
    <property type="match status" value="1"/>
</dbReference>
<proteinExistence type="predicted"/>
<keyword evidence="17" id="KW-1185">Reference proteome</keyword>
<feature type="domain" description="L,D-TPase catalytic" evidence="15">
    <location>
        <begin position="171"/>
        <end position="295"/>
    </location>
</feature>
<evidence type="ECO:0000256" key="8">
    <source>
        <dbReference type="ARBA" id="ARBA00023139"/>
    </source>
</evidence>
<evidence type="ECO:0000313" key="17">
    <source>
        <dbReference type="Proteomes" id="UP000244928"/>
    </source>
</evidence>
<evidence type="ECO:0000256" key="10">
    <source>
        <dbReference type="ARBA" id="ARBA00023315"/>
    </source>
</evidence>
<dbReference type="InterPro" id="IPR041280">
    <property type="entry name" value="Big_10"/>
</dbReference>
<dbReference type="PANTHER" id="PTHR30582">
    <property type="entry name" value="L,D-TRANSPEPTIDASE"/>
    <property type="match status" value="1"/>
</dbReference>
<dbReference type="GO" id="GO:0005576">
    <property type="term" value="C:extracellular region"/>
    <property type="evidence" value="ECO:0007669"/>
    <property type="project" value="TreeGrafter"/>
</dbReference>
<feature type="active site" description="Proton donor/acceptor" evidence="13">
    <location>
        <position position="253"/>
    </location>
</feature>
<dbReference type="SUPFAM" id="SSF141523">
    <property type="entry name" value="L,D-transpeptidase catalytic domain-like"/>
    <property type="match status" value="1"/>
</dbReference>
<dbReference type="GO" id="GO:0018104">
    <property type="term" value="P:peptidoglycan-protein cross-linking"/>
    <property type="evidence" value="ECO:0007669"/>
    <property type="project" value="TreeGrafter"/>
</dbReference>
<dbReference type="CDD" id="cd13431">
    <property type="entry name" value="LDT_IgD_like_1"/>
    <property type="match status" value="1"/>
</dbReference>
<comment type="pathway">
    <text evidence="12">Glycan biosynthesis.</text>
</comment>
<dbReference type="Pfam" id="PF17964">
    <property type="entry name" value="Big_10"/>
    <property type="match status" value="1"/>
</dbReference>
<feature type="signal peptide" evidence="14">
    <location>
        <begin position="1"/>
        <end position="29"/>
    </location>
</feature>
<keyword evidence="10" id="KW-0012">Acyltransferase</keyword>
<evidence type="ECO:0000256" key="6">
    <source>
        <dbReference type="ARBA" id="ARBA00022984"/>
    </source>
</evidence>
<dbReference type="Gene3D" id="2.60.40.3710">
    <property type="match status" value="1"/>
</dbReference>
<evidence type="ECO:0000256" key="4">
    <source>
        <dbReference type="ARBA" id="ARBA00022729"/>
    </source>
</evidence>
<evidence type="ECO:0000259" key="15">
    <source>
        <dbReference type="PROSITE" id="PS52029"/>
    </source>
</evidence>
<evidence type="ECO:0000256" key="2">
    <source>
        <dbReference type="ARBA" id="ARBA00022475"/>
    </source>
</evidence>
<dbReference type="Gene3D" id="2.40.440.10">
    <property type="entry name" value="L,D-transpeptidase catalytic domain-like"/>
    <property type="match status" value="1"/>
</dbReference>
<keyword evidence="11 13" id="KW-0961">Cell wall biogenesis/degradation</keyword>
<dbReference type="CDD" id="cd16913">
    <property type="entry name" value="YkuD_like"/>
    <property type="match status" value="1"/>
</dbReference>
<dbReference type="OrthoDB" id="5242354at2"/>
<keyword evidence="8" id="KW-0564">Palmitate</keyword>